<dbReference type="Gene3D" id="2.20.28.60">
    <property type="match status" value="1"/>
</dbReference>
<dbReference type="PANTHER" id="PTHR42871:SF1">
    <property type="entry name" value="CITRATE SYNTHASE"/>
    <property type="match status" value="1"/>
</dbReference>
<sequence>MARTLNIDDKSVELAIPLDIIGPSVIDISKLYGQPRVSTYDPGFTSPAACESKITYIDAGILFDRGYTRTEQASPSRGKQVAPQRHPREGV</sequence>
<gene>
    <name evidence="3" type="ORF">BB934_36240</name>
</gene>
<comment type="pathway">
    <text evidence="1">Carbohydrate metabolism; tricarboxylic acid cycle; isocitrate from oxaloacetate: step 1/2.</text>
</comment>
<dbReference type="PANTHER" id="PTHR42871">
    <property type="entry name" value="CITRATE SYNTHASE"/>
    <property type="match status" value="1"/>
</dbReference>
<evidence type="ECO:0000256" key="1">
    <source>
        <dbReference type="ARBA" id="ARBA00004751"/>
    </source>
</evidence>
<protein>
    <submittedName>
        <fullName evidence="3">Uncharacterized protein</fullName>
    </submittedName>
</protein>
<dbReference type="AlphaFoldDB" id="A0A1B2EUQ2"/>
<proteinExistence type="predicted"/>
<dbReference type="KEGG" id="moc:BB934_36240"/>
<evidence type="ECO:0000313" key="3">
    <source>
        <dbReference type="EMBL" id="ANY83697.1"/>
    </source>
</evidence>
<dbReference type="SUPFAM" id="SSF48256">
    <property type="entry name" value="Citrate synthase"/>
    <property type="match status" value="1"/>
</dbReference>
<evidence type="ECO:0000256" key="2">
    <source>
        <dbReference type="SAM" id="MobiDB-lite"/>
    </source>
</evidence>
<feature type="region of interest" description="Disordered" evidence="2">
    <location>
        <begin position="68"/>
        <end position="91"/>
    </location>
</feature>
<dbReference type="GO" id="GO:0046912">
    <property type="term" value="F:acyltransferase activity, acyl groups converted into alkyl on transfer"/>
    <property type="evidence" value="ECO:0007669"/>
    <property type="project" value="InterPro"/>
</dbReference>
<keyword evidence="3" id="KW-0614">Plasmid</keyword>
<dbReference type="EMBL" id="CP016618">
    <property type="protein sequence ID" value="ANY83697.1"/>
    <property type="molecule type" value="Genomic_DNA"/>
</dbReference>
<reference evidence="3" key="1">
    <citation type="submission" date="2016-07" db="EMBL/GenBank/DDBJ databases">
        <title>Microvirga ossetica sp. nov. a new species of rhizobia isolated from root nodules of the legume species Vicia alpestris Steven originated from North Ossetia region in the Caucasus.</title>
        <authorList>
            <person name="Safronova V.I."/>
            <person name="Kuznetsova I.G."/>
            <person name="Sazanova A.L."/>
            <person name="Belimov A."/>
            <person name="Andronov E."/>
            <person name="Osledkin Y.S."/>
            <person name="Onishchuk O.P."/>
            <person name="Kurchak O.N."/>
            <person name="Shaposhnikov A.I."/>
            <person name="Willems A."/>
            <person name="Tikhonovich I.A."/>
        </authorList>
    </citation>
    <scope>NUCLEOTIDE SEQUENCE [LARGE SCALE GENOMIC DNA]</scope>
    <source>
        <strain evidence="3">V5/3M</strain>
        <plasmid evidence="3">unnamed3</plasmid>
    </source>
</reference>
<dbReference type="InterPro" id="IPR036969">
    <property type="entry name" value="Citrate_synthase_sf"/>
</dbReference>
<accession>A0A1B2EUQ2</accession>
<geneLocation type="plasmid" evidence="3">
    <name>unnamed3</name>
</geneLocation>
<organism evidence="3">
    <name type="scientific">Microvirga ossetica</name>
    <dbReference type="NCBI Taxonomy" id="1882682"/>
    <lineage>
        <taxon>Bacteria</taxon>
        <taxon>Pseudomonadati</taxon>
        <taxon>Pseudomonadota</taxon>
        <taxon>Alphaproteobacteria</taxon>
        <taxon>Hyphomicrobiales</taxon>
        <taxon>Methylobacteriaceae</taxon>
        <taxon>Microvirga</taxon>
    </lineage>
</organism>
<name>A0A1B2EUQ2_9HYPH</name>